<protein>
    <submittedName>
        <fullName evidence="1">Uncharacterized protein</fullName>
    </submittedName>
</protein>
<dbReference type="EMBL" id="JANBUM010000259">
    <property type="protein sequence ID" value="KAJ2780237.1"/>
    <property type="molecule type" value="Genomic_DNA"/>
</dbReference>
<organism evidence="1 2">
    <name type="scientific">Coemansia interrupta</name>
    <dbReference type="NCBI Taxonomy" id="1126814"/>
    <lineage>
        <taxon>Eukaryota</taxon>
        <taxon>Fungi</taxon>
        <taxon>Fungi incertae sedis</taxon>
        <taxon>Zoopagomycota</taxon>
        <taxon>Kickxellomycotina</taxon>
        <taxon>Kickxellomycetes</taxon>
        <taxon>Kickxellales</taxon>
        <taxon>Kickxellaceae</taxon>
        <taxon>Coemansia</taxon>
    </lineage>
</organism>
<reference evidence="1" key="1">
    <citation type="submission" date="2022-07" db="EMBL/GenBank/DDBJ databases">
        <title>Phylogenomic reconstructions and comparative analyses of Kickxellomycotina fungi.</title>
        <authorList>
            <person name="Reynolds N.K."/>
            <person name="Stajich J.E."/>
            <person name="Barry K."/>
            <person name="Grigoriev I.V."/>
            <person name="Crous P."/>
            <person name="Smith M.E."/>
        </authorList>
    </citation>
    <scope>NUCLEOTIDE SEQUENCE</scope>
    <source>
        <strain evidence="1">BCRC 34489</strain>
    </source>
</reference>
<dbReference type="AlphaFoldDB" id="A0A9W8LHH3"/>
<evidence type="ECO:0000313" key="1">
    <source>
        <dbReference type="EMBL" id="KAJ2780237.1"/>
    </source>
</evidence>
<name>A0A9W8LHH3_9FUNG</name>
<comment type="caution">
    <text evidence="1">The sequence shown here is derived from an EMBL/GenBank/DDBJ whole genome shotgun (WGS) entry which is preliminary data.</text>
</comment>
<dbReference type="Proteomes" id="UP001140172">
    <property type="component" value="Unassembled WGS sequence"/>
</dbReference>
<sequence>MVRFKYRYICFEVLQYDHNALSDGADGVPGSSDQRSRQAQAIAKAGSAAPVIGDSTLASMLKESEAQISSLEI</sequence>
<proteinExistence type="predicted"/>
<evidence type="ECO:0000313" key="2">
    <source>
        <dbReference type="Proteomes" id="UP001140172"/>
    </source>
</evidence>
<accession>A0A9W8LHH3</accession>
<keyword evidence="2" id="KW-1185">Reference proteome</keyword>
<gene>
    <name evidence="1" type="ORF">GGI15_003612</name>
</gene>
<dbReference type="OrthoDB" id="24745at2759"/>